<dbReference type="FunFam" id="1.10.3730.10:FF:000001">
    <property type="entry name" value="Pyrroline-5-carboxylate reductase"/>
    <property type="match status" value="1"/>
</dbReference>
<evidence type="ECO:0000256" key="3">
    <source>
        <dbReference type="ARBA" id="ARBA00023002"/>
    </source>
</evidence>
<feature type="domain" description="Pyrroline-5-carboxylate reductase catalytic N-terminal" evidence="4">
    <location>
        <begin position="3"/>
        <end position="95"/>
    </location>
</feature>
<dbReference type="InterPro" id="IPR008927">
    <property type="entry name" value="6-PGluconate_DH-like_C_sf"/>
</dbReference>
<evidence type="ECO:0000256" key="2">
    <source>
        <dbReference type="ARBA" id="ARBA00022857"/>
    </source>
</evidence>
<dbReference type="GO" id="GO:0004735">
    <property type="term" value="F:pyrroline-5-carboxylate reductase activity"/>
    <property type="evidence" value="ECO:0007669"/>
    <property type="project" value="UniProtKB-EC"/>
</dbReference>
<evidence type="ECO:0000259" key="5">
    <source>
        <dbReference type="Pfam" id="PF14748"/>
    </source>
</evidence>
<dbReference type="AlphaFoldDB" id="A0A3P3ZQT6"/>
<keyword evidence="2" id="KW-0521">NADP</keyword>
<protein>
    <submittedName>
        <fullName evidence="6">Pyrroline-5-carboxylate reductase</fullName>
        <ecNumber evidence="6">1.5.1.2</ecNumber>
    </submittedName>
</protein>
<reference evidence="6" key="1">
    <citation type="submission" date="2018-10" db="EMBL/GenBank/DDBJ databases">
        <authorList>
            <person name="Plewniak F."/>
        </authorList>
    </citation>
    <scope>NUCLEOTIDE SEQUENCE</scope>
</reference>
<dbReference type="HAMAP" id="MF_01925">
    <property type="entry name" value="P5C_reductase"/>
    <property type="match status" value="1"/>
</dbReference>
<dbReference type="GO" id="GO:0055129">
    <property type="term" value="P:L-proline biosynthetic process"/>
    <property type="evidence" value="ECO:0007669"/>
    <property type="project" value="TreeGrafter"/>
</dbReference>
<dbReference type="InterPro" id="IPR028939">
    <property type="entry name" value="P5C_Rdtase_cat_N"/>
</dbReference>
<evidence type="ECO:0000256" key="1">
    <source>
        <dbReference type="ARBA" id="ARBA00005525"/>
    </source>
</evidence>
<evidence type="ECO:0000313" key="6">
    <source>
        <dbReference type="EMBL" id="VAY89072.1"/>
    </source>
</evidence>
<dbReference type="Pfam" id="PF03807">
    <property type="entry name" value="F420_oxidored"/>
    <property type="match status" value="1"/>
</dbReference>
<keyword evidence="3 6" id="KW-0560">Oxidoreductase</keyword>
<comment type="similarity">
    <text evidence="1">Belongs to the pyrroline-5-carboxylate reductase family.</text>
</comment>
<organism evidence="6">
    <name type="scientific">mine drainage metagenome</name>
    <dbReference type="NCBI Taxonomy" id="410659"/>
    <lineage>
        <taxon>unclassified sequences</taxon>
        <taxon>metagenomes</taxon>
        <taxon>ecological metagenomes</taxon>
    </lineage>
</organism>
<sequence length="267" mass="27935">MSILFVGGGNMAAALIGGLVSHGQALSDIAVVEVNEVTAAQLGARWGIRVYSTVPADLGGASTVVLAIKPQQMTELLGHFPTLPGATLLVSIVAGWTTSRLCAGLKGHLNLVRAMPNTPALIQAGVTGLFALPEVSEEDRARVQAMMHAVGSVHWLTKESQMDAVTALSGSGPAYVFYLMETLQQAALDLELPAEMGHALVLEMVRGAALLACSEKDAPARLRQRVTSPGGTTAAALRVLEEGAWAQVLKRAVQAAAQRSRELEDVV</sequence>
<dbReference type="Gene3D" id="1.10.3730.10">
    <property type="entry name" value="ProC C-terminal domain-like"/>
    <property type="match status" value="1"/>
</dbReference>
<dbReference type="InterPro" id="IPR000304">
    <property type="entry name" value="Pyrroline-COOH_reductase"/>
</dbReference>
<gene>
    <name evidence="6" type="primary">proC</name>
    <name evidence="6" type="ORF">CARN8_510002</name>
</gene>
<dbReference type="PROSITE" id="PS00521">
    <property type="entry name" value="P5CR"/>
    <property type="match status" value="1"/>
</dbReference>
<dbReference type="EC" id="1.5.1.2" evidence="6"/>
<dbReference type="SUPFAM" id="SSF48179">
    <property type="entry name" value="6-phosphogluconate dehydrogenase C-terminal domain-like"/>
    <property type="match status" value="1"/>
</dbReference>
<name>A0A3P3ZQT6_9ZZZZ</name>
<feature type="domain" description="Pyrroline-5-carboxylate reductase dimerisation" evidence="5">
    <location>
        <begin position="159"/>
        <end position="263"/>
    </location>
</feature>
<dbReference type="InterPro" id="IPR029036">
    <property type="entry name" value="P5CR_dimer"/>
</dbReference>
<dbReference type="PANTHER" id="PTHR11645">
    <property type="entry name" value="PYRROLINE-5-CARBOXYLATE REDUCTASE"/>
    <property type="match status" value="1"/>
</dbReference>
<dbReference type="EMBL" id="UOYP01000457">
    <property type="protein sequence ID" value="VAY89072.1"/>
    <property type="molecule type" value="Genomic_DNA"/>
</dbReference>
<dbReference type="InterPro" id="IPR053790">
    <property type="entry name" value="P5CR-like_CS"/>
</dbReference>
<dbReference type="PANTHER" id="PTHR11645:SF0">
    <property type="entry name" value="PYRROLINE-5-CARBOXYLATE REDUCTASE 3"/>
    <property type="match status" value="1"/>
</dbReference>
<dbReference type="SUPFAM" id="SSF51735">
    <property type="entry name" value="NAD(P)-binding Rossmann-fold domains"/>
    <property type="match status" value="1"/>
</dbReference>
<evidence type="ECO:0000259" key="4">
    <source>
        <dbReference type="Pfam" id="PF03807"/>
    </source>
</evidence>
<dbReference type="NCBIfam" id="TIGR00112">
    <property type="entry name" value="proC"/>
    <property type="match status" value="1"/>
</dbReference>
<proteinExistence type="inferred from homology"/>
<dbReference type="PIRSF" id="PIRSF000193">
    <property type="entry name" value="Pyrrol-5-carb_rd"/>
    <property type="match status" value="1"/>
</dbReference>
<dbReference type="InterPro" id="IPR036291">
    <property type="entry name" value="NAD(P)-bd_dom_sf"/>
</dbReference>
<dbReference type="Pfam" id="PF14748">
    <property type="entry name" value="P5CR_dimer"/>
    <property type="match status" value="1"/>
</dbReference>
<dbReference type="Gene3D" id="3.40.50.720">
    <property type="entry name" value="NAD(P)-binding Rossmann-like Domain"/>
    <property type="match status" value="1"/>
</dbReference>
<accession>A0A3P3ZQT6</accession>